<feature type="compositionally biased region" description="Basic and acidic residues" evidence="1">
    <location>
        <begin position="253"/>
        <end position="270"/>
    </location>
</feature>
<organism evidence="2 3">
    <name type="scientific">Paramarasmius palmivorus</name>
    <dbReference type="NCBI Taxonomy" id="297713"/>
    <lineage>
        <taxon>Eukaryota</taxon>
        <taxon>Fungi</taxon>
        <taxon>Dikarya</taxon>
        <taxon>Basidiomycota</taxon>
        <taxon>Agaricomycotina</taxon>
        <taxon>Agaricomycetes</taxon>
        <taxon>Agaricomycetidae</taxon>
        <taxon>Agaricales</taxon>
        <taxon>Marasmiineae</taxon>
        <taxon>Marasmiaceae</taxon>
        <taxon>Paramarasmius</taxon>
    </lineage>
</organism>
<dbReference type="AlphaFoldDB" id="A0AAW0B9M1"/>
<protein>
    <submittedName>
        <fullName evidence="2">Uncharacterized protein</fullName>
    </submittedName>
</protein>
<feature type="compositionally biased region" description="Low complexity" evidence="1">
    <location>
        <begin position="318"/>
        <end position="328"/>
    </location>
</feature>
<name>A0AAW0B9M1_9AGAR</name>
<accession>A0AAW0B9M1</accession>
<feature type="region of interest" description="Disordered" evidence="1">
    <location>
        <begin position="226"/>
        <end position="382"/>
    </location>
</feature>
<feature type="compositionally biased region" description="Basic residues" evidence="1">
    <location>
        <begin position="636"/>
        <end position="656"/>
    </location>
</feature>
<keyword evidence="3" id="KW-1185">Reference proteome</keyword>
<feature type="region of interest" description="Disordered" evidence="1">
    <location>
        <begin position="1083"/>
        <end position="1103"/>
    </location>
</feature>
<feature type="compositionally biased region" description="Basic and acidic residues" evidence="1">
    <location>
        <begin position="787"/>
        <end position="797"/>
    </location>
</feature>
<dbReference type="CDD" id="cd00303">
    <property type="entry name" value="retropepsin_like"/>
    <property type="match status" value="1"/>
</dbReference>
<dbReference type="Proteomes" id="UP001383192">
    <property type="component" value="Unassembled WGS sequence"/>
</dbReference>
<evidence type="ECO:0000313" key="3">
    <source>
        <dbReference type="Proteomes" id="UP001383192"/>
    </source>
</evidence>
<sequence>MATTTSRARAKAMGNAPSGSSTQLPKNPPSIGGQDSDNEFETPHRSKSPSDKAYSNDGSYQTTKGYQRPDSLFGEENEPGTYASFDDVISEMNNTANKRGKGPIPLHGFRRFSNTQSAQDDEQRPEHGTKTRETRSQSPLSTGTNISQITQSRVQAYHADLRRRFVLQTLRDQDLLTHSTTLIEDQGVYMDENDMVYHIRHPKIKQPARPIEDIEIAVQRSIYPEPFSEDDPVQQRRPQKSSSNHSTPVEDDAPPHKEGDPDKDKADKPKQPQKKTPPQKSGGRHPTDNRRKFTRPSNRQNQGPPSDDGDPPRDSDPDNGPDSSGTPSQSENEDDLQEQQDRAPRSTKSPNPQGEKPSVFGRTRFSSADPTFNEKQVYTYDPTPQSDEELLRAAFKTFEDLIVSYLHCPSTKGRNNNVQKTLLANIPKPGLYSGEDDFTVFENFIRDQVRWQNTADLCGPEVRWSKSRRSYVLTSVDLQRSNTLAAFLKGAARQWYVEVVERIPDDFDRDDPLKGRWTFMQVVSGLYRRFIHDASITKVAEKLESVTYTKSGGIEGLFSTMKRYARSMPIPPDVYSFKKRLLLTLPPSMAMDMTKIHGVNAERSTVNDIMQAGIACERNDRFGRYYAEARAQLERARRRRSRTRSRSRSRERRKSKQNGDYRRSGSPKRLQVVDGRRYSVKPHSKNSHEDTPRFTYKSNSSNNKNEFKPKYDRKDGRNKPFVKPDYPNNASGTSNREPVRPGQVFTMVDNDGVNRLCRILEVDDPSANQSSGESAQSNGDSPTDDDIWSRYVDDRSDTAPTGEESRSSSPEPYGGSQYTSDDEGSERFGMAYADSEYESDVEEYTLGTYPERLARMGSDVEYESATSYYSCEESDDESEVYNLDFPEYLRTMNVNKDGSVTATLEPKRVKAPNVGKRPRRKASENRCLAAWIEIDGVRAFVLFDSGSTADAVSPDFARTAKLKLYRLESPVTLQLGTKGSRSRITYGCTAKYKIPGSKTPIESRDYFDIANIDRYDAVVGTVFMRRHGIVLDFGTDTIRVKGQTIPTLSEGEELTELARRAAKRVQSDNIQLKDNEEIEVRARPNKYGVKKTPVPQAELKQNN</sequence>
<dbReference type="EMBL" id="JAYKXP010000163">
    <property type="protein sequence ID" value="KAK7021761.1"/>
    <property type="molecule type" value="Genomic_DNA"/>
</dbReference>
<dbReference type="InterPro" id="IPR021109">
    <property type="entry name" value="Peptidase_aspartic_dom_sf"/>
</dbReference>
<comment type="caution">
    <text evidence="2">The sequence shown here is derived from an EMBL/GenBank/DDBJ whole genome shotgun (WGS) entry which is preliminary data.</text>
</comment>
<feature type="compositionally biased region" description="Basic and acidic residues" evidence="1">
    <location>
        <begin position="41"/>
        <end position="50"/>
    </location>
</feature>
<feature type="compositionally biased region" description="Polar residues" evidence="1">
    <location>
        <begin position="766"/>
        <end position="781"/>
    </location>
</feature>
<feature type="compositionally biased region" description="Polar residues" evidence="1">
    <location>
        <begin position="364"/>
        <end position="376"/>
    </location>
</feature>
<reference evidence="2 3" key="1">
    <citation type="submission" date="2024-01" db="EMBL/GenBank/DDBJ databases">
        <title>A draft genome for a cacao thread blight-causing isolate of Paramarasmius palmivorus.</title>
        <authorList>
            <person name="Baruah I.K."/>
            <person name="Bukari Y."/>
            <person name="Amoako-Attah I."/>
            <person name="Meinhardt L.W."/>
            <person name="Bailey B.A."/>
            <person name="Cohen S.P."/>
        </authorList>
    </citation>
    <scope>NUCLEOTIDE SEQUENCE [LARGE SCALE GENOMIC DNA]</scope>
    <source>
        <strain evidence="2 3">GH-12</strain>
    </source>
</reference>
<feature type="compositionally biased region" description="Polar residues" evidence="1">
    <location>
        <begin position="136"/>
        <end position="151"/>
    </location>
</feature>
<feature type="compositionally biased region" description="Polar residues" evidence="1">
    <location>
        <begin position="56"/>
        <end position="65"/>
    </location>
</feature>
<proteinExistence type="predicted"/>
<gene>
    <name evidence="2" type="ORF">VNI00_017272</name>
</gene>
<evidence type="ECO:0000313" key="2">
    <source>
        <dbReference type="EMBL" id="KAK7021761.1"/>
    </source>
</evidence>
<dbReference type="Gene3D" id="2.40.70.10">
    <property type="entry name" value="Acid Proteases"/>
    <property type="match status" value="1"/>
</dbReference>
<feature type="region of interest" description="Disordered" evidence="1">
    <location>
        <begin position="1"/>
        <end position="79"/>
    </location>
</feature>
<evidence type="ECO:0000256" key="1">
    <source>
        <dbReference type="SAM" id="MobiDB-lite"/>
    </source>
</evidence>
<feature type="compositionally biased region" description="Basic and acidic residues" evidence="1">
    <location>
        <begin position="121"/>
        <end position="135"/>
    </location>
</feature>
<feature type="compositionally biased region" description="Basic and acidic residues" evidence="1">
    <location>
        <begin position="705"/>
        <end position="718"/>
    </location>
</feature>
<feature type="region of interest" description="Disordered" evidence="1">
    <location>
        <begin position="94"/>
        <end position="151"/>
    </location>
</feature>
<feature type="region of interest" description="Disordered" evidence="1">
    <location>
        <begin position="634"/>
        <end position="742"/>
    </location>
</feature>
<feature type="region of interest" description="Disordered" evidence="1">
    <location>
        <begin position="764"/>
        <end position="826"/>
    </location>
</feature>